<dbReference type="Proteomes" id="UP000887159">
    <property type="component" value="Unassembled WGS sequence"/>
</dbReference>
<dbReference type="AlphaFoldDB" id="A0A8X6R9L3"/>
<reference evidence="1" key="1">
    <citation type="submission" date="2020-08" db="EMBL/GenBank/DDBJ databases">
        <title>Multicomponent nature underlies the extraordinary mechanical properties of spider dragline silk.</title>
        <authorList>
            <person name="Kono N."/>
            <person name="Nakamura H."/>
            <person name="Mori M."/>
            <person name="Yoshida Y."/>
            <person name="Ohtoshi R."/>
            <person name="Malay A.D."/>
            <person name="Moran D.A.P."/>
            <person name="Tomita M."/>
            <person name="Numata K."/>
            <person name="Arakawa K."/>
        </authorList>
    </citation>
    <scope>NUCLEOTIDE SEQUENCE</scope>
</reference>
<protein>
    <submittedName>
        <fullName evidence="1">Uncharacterized protein</fullName>
    </submittedName>
</protein>
<comment type="caution">
    <text evidence="1">The sequence shown here is derived from an EMBL/GenBank/DDBJ whole genome shotgun (WGS) entry which is preliminary data.</text>
</comment>
<evidence type="ECO:0000313" key="1">
    <source>
        <dbReference type="EMBL" id="GFX90971.1"/>
    </source>
</evidence>
<dbReference type="EMBL" id="BMAU01021105">
    <property type="protein sequence ID" value="GFX90971.1"/>
    <property type="molecule type" value="Genomic_DNA"/>
</dbReference>
<accession>A0A8X6R9L3</accession>
<name>A0A8X6R9L3_TRICX</name>
<keyword evidence="2" id="KW-1185">Reference proteome</keyword>
<proteinExistence type="predicted"/>
<sequence>MDCTIHGKKGAIASRRLDFYLLVHGRYFISLLPPIGNQWRRSPIRHLGTRPLGVTGSPEGLFPSKTAAQQKKILYPATDTRTCQH</sequence>
<gene>
    <name evidence="1" type="ORF">TNCV_3168021</name>
</gene>
<organism evidence="1 2">
    <name type="scientific">Trichonephila clavipes</name>
    <name type="common">Golden silk orbweaver</name>
    <name type="synonym">Nephila clavipes</name>
    <dbReference type="NCBI Taxonomy" id="2585209"/>
    <lineage>
        <taxon>Eukaryota</taxon>
        <taxon>Metazoa</taxon>
        <taxon>Ecdysozoa</taxon>
        <taxon>Arthropoda</taxon>
        <taxon>Chelicerata</taxon>
        <taxon>Arachnida</taxon>
        <taxon>Araneae</taxon>
        <taxon>Araneomorphae</taxon>
        <taxon>Entelegynae</taxon>
        <taxon>Araneoidea</taxon>
        <taxon>Nephilidae</taxon>
        <taxon>Trichonephila</taxon>
    </lineage>
</organism>
<evidence type="ECO:0000313" key="2">
    <source>
        <dbReference type="Proteomes" id="UP000887159"/>
    </source>
</evidence>